<evidence type="ECO:0000313" key="6">
    <source>
        <dbReference type="EMBL" id="QNM11367.1"/>
    </source>
</evidence>
<evidence type="ECO:0000256" key="1">
    <source>
        <dbReference type="ARBA" id="ARBA00005750"/>
    </source>
</evidence>
<keyword evidence="4" id="KW-0904">Protein phosphatase</keyword>
<dbReference type="AlphaFoldDB" id="A0A7G9GKN5"/>
<name>A0A7G9GKN5_9FIRM</name>
<dbReference type="KEGG" id="ehn:H9Q80_14060"/>
<dbReference type="Gene3D" id="3.20.20.140">
    <property type="entry name" value="Metal-dependent hydrolases"/>
    <property type="match status" value="1"/>
</dbReference>
<reference evidence="6 7" key="1">
    <citation type="submission" date="2020-08" db="EMBL/GenBank/DDBJ databases">
        <authorList>
            <person name="Liu C."/>
            <person name="Sun Q."/>
        </authorList>
    </citation>
    <scope>NUCLEOTIDE SEQUENCE [LARGE SCALE GENOMIC DNA]</scope>
    <source>
        <strain evidence="6 7">NSJ-61</strain>
    </source>
</reference>
<comment type="catalytic activity">
    <reaction evidence="5">
        <text>O-phospho-L-tyrosyl-[protein] + H2O = L-tyrosyl-[protein] + phosphate</text>
        <dbReference type="Rhea" id="RHEA:10684"/>
        <dbReference type="Rhea" id="RHEA-COMP:10136"/>
        <dbReference type="Rhea" id="RHEA-COMP:20101"/>
        <dbReference type="ChEBI" id="CHEBI:15377"/>
        <dbReference type="ChEBI" id="CHEBI:43474"/>
        <dbReference type="ChEBI" id="CHEBI:46858"/>
        <dbReference type="ChEBI" id="CHEBI:61978"/>
        <dbReference type="EC" id="3.1.3.48"/>
    </reaction>
</comment>
<dbReference type="Proteomes" id="UP000515856">
    <property type="component" value="Chromosome"/>
</dbReference>
<dbReference type="PIRSF" id="PIRSF016557">
    <property type="entry name" value="Caps_synth_CpsB"/>
    <property type="match status" value="1"/>
</dbReference>
<accession>A0A7G9GKN5</accession>
<dbReference type="InterPro" id="IPR016195">
    <property type="entry name" value="Pol/histidinol_Pase-like"/>
</dbReference>
<evidence type="ECO:0000256" key="4">
    <source>
        <dbReference type="ARBA" id="ARBA00022912"/>
    </source>
</evidence>
<organism evidence="6 7">
    <name type="scientific">[Eubacterium] hominis</name>
    <dbReference type="NCBI Taxonomy" id="2764325"/>
    <lineage>
        <taxon>Bacteria</taxon>
        <taxon>Bacillati</taxon>
        <taxon>Bacillota</taxon>
        <taxon>Erysipelotrichia</taxon>
        <taxon>Erysipelotrichales</taxon>
        <taxon>Erysipelotrichaceae</taxon>
        <taxon>Amedibacillus</taxon>
    </lineage>
</organism>
<dbReference type="Pfam" id="PF19567">
    <property type="entry name" value="CpsB_CapC"/>
    <property type="match status" value="1"/>
</dbReference>
<dbReference type="EMBL" id="CP060636">
    <property type="protein sequence ID" value="QNM11367.1"/>
    <property type="molecule type" value="Genomic_DNA"/>
</dbReference>
<proteinExistence type="inferred from homology"/>
<comment type="similarity">
    <text evidence="1">Belongs to the metallo-dependent hydrolases superfamily. CpsB/CapC family.</text>
</comment>
<dbReference type="SUPFAM" id="SSF89550">
    <property type="entry name" value="PHP domain-like"/>
    <property type="match status" value="1"/>
</dbReference>
<evidence type="ECO:0000313" key="7">
    <source>
        <dbReference type="Proteomes" id="UP000515856"/>
    </source>
</evidence>
<dbReference type="PANTHER" id="PTHR39181">
    <property type="entry name" value="TYROSINE-PROTEIN PHOSPHATASE YWQE"/>
    <property type="match status" value="1"/>
</dbReference>
<dbReference type="RefSeq" id="WP_117451875.1">
    <property type="nucleotide sequence ID" value="NZ_CP060636.1"/>
</dbReference>
<gene>
    <name evidence="6" type="ORF">H9Q80_14060</name>
</gene>
<sequence>MSFIDTHCHLAWGIDDGFQEMEDSESALRVMEKDGITAMIATPHFVPGQLDDDVIRVMDERINDLRMLARPYNVKVYEGCELFLNHEYLDVLDSGQYHTMAKSRYLLCEFDVRKNIKNNDEVEDMLYEITVKGLIPVIAHVERYFHDGIDIERVQSWVDMGCKVQINRTSILGMHGSTIQKNAHKLIRSNLAHIIASDAHRPSGNRICLLSDVYQYVKDTYGEENADILMKRNPKHIIDDEELEDIQIEQKKSIFRKLWRK</sequence>
<dbReference type="EC" id="3.1.3.48" evidence="2"/>
<dbReference type="InterPro" id="IPR016667">
    <property type="entry name" value="Caps_polysacc_synth_CpsB/CapC"/>
</dbReference>
<evidence type="ECO:0000256" key="2">
    <source>
        <dbReference type="ARBA" id="ARBA00013064"/>
    </source>
</evidence>
<protein>
    <recommendedName>
        <fullName evidence="2">protein-tyrosine-phosphatase</fullName>
        <ecNumber evidence="2">3.1.3.48</ecNumber>
    </recommendedName>
</protein>
<dbReference type="GO" id="GO:0004725">
    <property type="term" value="F:protein tyrosine phosphatase activity"/>
    <property type="evidence" value="ECO:0007669"/>
    <property type="project" value="UniProtKB-EC"/>
</dbReference>
<keyword evidence="3" id="KW-0378">Hydrolase</keyword>
<evidence type="ECO:0000256" key="3">
    <source>
        <dbReference type="ARBA" id="ARBA00022801"/>
    </source>
</evidence>
<keyword evidence="7" id="KW-1185">Reference proteome</keyword>
<dbReference type="PANTHER" id="PTHR39181:SF1">
    <property type="entry name" value="TYROSINE-PROTEIN PHOSPHATASE YWQE"/>
    <property type="match status" value="1"/>
</dbReference>
<evidence type="ECO:0000256" key="5">
    <source>
        <dbReference type="ARBA" id="ARBA00051722"/>
    </source>
</evidence>
<dbReference type="GO" id="GO:0030145">
    <property type="term" value="F:manganese ion binding"/>
    <property type="evidence" value="ECO:0007669"/>
    <property type="project" value="InterPro"/>
</dbReference>